<evidence type="ECO:0000256" key="2">
    <source>
        <dbReference type="SAM" id="MobiDB-lite"/>
    </source>
</evidence>
<dbReference type="RefSeq" id="XP_001579695.1">
    <property type="nucleotide sequence ID" value="XM_001579645.1"/>
</dbReference>
<dbReference type="SUPFAM" id="SSF82171">
    <property type="entry name" value="DPP6 N-terminal domain-like"/>
    <property type="match status" value="1"/>
</dbReference>
<dbReference type="PROSITE" id="PS50082">
    <property type="entry name" value="WD_REPEATS_2"/>
    <property type="match status" value="2"/>
</dbReference>
<dbReference type="GO" id="GO:0008360">
    <property type="term" value="P:regulation of cell shape"/>
    <property type="evidence" value="ECO:0000318"/>
    <property type="project" value="GO_Central"/>
</dbReference>
<dbReference type="InterPro" id="IPR052060">
    <property type="entry name" value="Bromo_WD_repeat"/>
</dbReference>
<gene>
    <name evidence="3" type="ORF">TVAG_063140</name>
</gene>
<dbReference type="KEGG" id="tva:5464223"/>
<dbReference type="PANTHER" id="PTHR16266">
    <property type="entry name" value="WD REPEAT DOMAIN 9"/>
    <property type="match status" value="1"/>
</dbReference>
<dbReference type="SUPFAM" id="SSF50978">
    <property type="entry name" value="WD40 repeat-like"/>
    <property type="match status" value="1"/>
</dbReference>
<dbReference type="InterPro" id="IPR001680">
    <property type="entry name" value="WD40_rpt"/>
</dbReference>
<feature type="repeat" description="WD" evidence="1">
    <location>
        <begin position="143"/>
        <end position="184"/>
    </location>
</feature>
<dbReference type="Pfam" id="PF00400">
    <property type="entry name" value="WD40"/>
    <property type="match status" value="3"/>
</dbReference>
<dbReference type="FunFam" id="2.130.10.10:FF:002937">
    <property type="entry name" value="Uncharacterized protein"/>
    <property type="match status" value="1"/>
</dbReference>
<dbReference type="SMART" id="SM00320">
    <property type="entry name" value="WD40"/>
    <property type="match status" value="5"/>
</dbReference>
<name>A2DLS6_TRIV3</name>
<protein>
    <submittedName>
        <fullName evidence="3">Uncharacterized protein</fullName>
    </submittedName>
</protein>
<proteinExistence type="predicted"/>
<evidence type="ECO:0000313" key="3">
    <source>
        <dbReference type="EMBL" id="EAY18709.1"/>
    </source>
</evidence>
<dbReference type="SMR" id="A2DLS6"/>
<dbReference type="STRING" id="5722.A2DLS6"/>
<reference evidence="3" key="1">
    <citation type="submission" date="2006-10" db="EMBL/GenBank/DDBJ databases">
        <authorList>
            <person name="Amadeo P."/>
            <person name="Zhao Q."/>
            <person name="Wortman J."/>
            <person name="Fraser-Liggett C."/>
            <person name="Carlton J."/>
        </authorList>
    </citation>
    <scope>NUCLEOTIDE SEQUENCE</scope>
    <source>
        <strain evidence="3">G3</strain>
    </source>
</reference>
<dbReference type="PROSITE" id="PS50294">
    <property type="entry name" value="WD_REPEATS_REGION"/>
    <property type="match status" value="2"/>
</dbReference>
<dbReference type="Proteomes" id="UP000001542">
    <property type="component" value="Unassembled WGS sequence"/>
</dbReference>
<dbReference type="OrthoDB" id="538223at2759"/>
<dbReference type="VEuPathDB" id="TrichDB:TVAGG3_0581470"/>
<dbReference type="Gene3D" id="2.130.10.10">
    <property type="entry name" value="YVTN repeat-like/Quinoprotein amine dehydrogenase"/>
    <property type="match status" value="2"/>
</dbReference>
<dbReference type="VEuPathDB" id="TrichDB:TVAG_063140"/>
<dbReference type="AlphaFoldDB" id="A2DLS6"/>
<dbReference type="InterPro" id="IPR036322">
    <property type="entry name" value="WD40_repeat_dom_sf"/>
</dbReference>
<feature type="region of interest" description="Disordered" evidence="2">
    <location>
        <begin position="563"/>
        <end position="616"/>
    </location>
</feature>
<dbReference type="InParanoid" id="A2DLS6"/>
<accession>A2DLS6</accession>
<dbReference type="InterPro" id="IPR015943">
    <property type="entry name" value="WD40/YVTN_repeat-like_dom_sf"/>
</dbReference>
<keyword evidence="4" id="KW-1185">Reference proteome</keyword>
<dbReference type="eggNOG" id="KOG0644">
    <property type="taxonomic scope" value="Eukaryota"/>
</dbReference>
<feature type="compositionally biased region" description="Low complexity" evidence="2">
    <location>
        <begin position="573"/>
        <end position="584"/>
    </location>
</feature>
<sequence>MEEENLVTYAVLDRFIDTSIAEQYANSAFPEQVARENADMTLHSCDENFFKGLFDKACTQTQNQSIIYNYGKFVRPQPKRSGKRIILIYNQVLKFNLDFRIFGHTRAIAHFTFDSTGEFLITGSEDSQLKVWHLPSLSIVYTMKGHEEGLKSFDVSPDRKLIASISTDQSIRLWKFDNGAAVAMIYIAETGPLVAIKFSPCGRFLVCASDSGLVRIFQISQLIPKLDQIKKQIHDGIQFFSCPDTLTYFNNYDPMIFLQNTPVPFRQPQLRECIHCVAYSPGGNFVAFGLESGNVIVTAIETSRTWRFYAHTNACDGIYFYKNNFHQILTWTNKGGEVKVWNLQNKVKQVTSFSVRFQQSRSHIIDVEVSCDESLIFCVTAQMIFAWNLDSQNSLLHIEGLSQVVSVSAHPIIPTVFAVAMKGKILIADAIKSNKPIRSLDIPFETPKLNRAQWTPDGLGIIAVDAGGGYYHFKAADVAACRQIPTFFPSDFLASEWVPGVGQIEEETKKHTHLSPRNTIIDSDKVIRCNDYKPVKILNENTVFPPEVMSAWITEEKWLTENADTSHDEQEIVVPVQKPVQQKPTYESDGEEGPLPGTGYGPKKKRRDNDGDFVDN</sequence>
<dbReference type="PANTHER" id="PTHR16266:SF17">
    <property type="entry name" value="BRWD3"/>
    <property type="match status" value="1"/>
</dbReference>
<keyword evidence="1" id="KW-0853">WD repeat</keyword>
<evidence type="ECO:0000256" key="1">
    <source>
        <dbReference type="PROSITE-ProRule" id="PRU00221"/>
    </source>
</evidence>
<feature type="repeat" description="WD" evidence="1">
    <location>
        <begin position="101"/>
        <end position="142"/>
    </location>
</feature>
<dbReference type="EMBL" id="DS113216">
    <property type="protein sequence ID" value="EAY18709.1"/>
    <property type="molecule type" value="Genomic_DNA"/>
</dbReference>
<organism evidence="3 4">
    <name type="scientific">Trichomonas vaginalis (strain ATCC PRA-98 / G3)</name>
    <dbReference type="NCBI Taxonomy" id="412133"/>
    <lineage>
        <taxon>Eukaryota</taxon>
        <taxon>Metamonada</taxon>
        <taxon>Parabasalia</taxon>
        <taxon>Trichomonadida</taxon>
        <taxon>Trichomonadidae</taxon>
        <taxon>Trichomonas</taxon>
    </lineage>
</organism>
<dbReference type="GO" id="GO:0006357">
    <property type="term" value="P:regulation of transcription by RNA polymerase II"/>
    <property type="evidence" value="ECO:0000318"/>
    <property type="project" value="GO_Central"/>
</dbReference>
<dbReference type="GO" id="GO:0007010">
    <property type="term" value="P:cytoskeleton organization"/>
    <property type="evidence" value="ECO:0000318"/>
    <property type="project" value="GO_Central"/>
</dbReference>
<dbReference type="GO" id="GO:0005634">
    <property type="term" value="C:nucleus"/>
    <property type="evidence" value="ECO:0000318"/>
    <property type="project" value="GO_Central"/>
</dbReference>
<reference evidence="3" key="2">
    <citation type="journal article" date="2007" name="Science">
        <title>Draft genome sequence of the sexually transmitted pathogen Trichomonas vaginalis.</title>
        <authorList>
            <person name="Carlton J.M."/>
            <person name="Hirt R.P."/>
            <person name="Silva J.C."/>
            <person name="Delcher A.L."/>
            <person name="Schatz M."/>
            <person name="Zhao Q."/>
            <person name="Wortman J.R."/>
            <person name="Bidwell S.L."/>
            <person name="Alsmark U.C.M."/>
            <person name="Besteiro S."/>
            <person name="Sicheritz-Ponten T."/>
            <person name="Noel C.J."/>
            <person name="Dacks J.B."/>
            <person name="Foster P.G."/>
            <person name="Simillion C."/>
            <person name="Van de Peer Y."/>
            <person name="Miranda-Saavedra D."/>
            <person name="Barton G.J."/>
            <person name="Westrop G.D."/>
            <person name="Mueller S."/>
            <person name="Dessi D."/>
            <person name="Fiori P.L."/>
            <person name="Ren Q."/>
            <person name="Paulsen I."/>
            <person name="Zhang H."/>
            <person name="Bastida-Corcuera F.D."/>
            <person name="Simoes-Barbosa A."/>
            <person name="Brown M.T."/>
            <person name="Hayes R.D."/>
            <person name="Mukherjee M."/>
            <person name="Okumura C.Y."/>
            <person name="Schneider R."/>
            <person name="Smith A.J."/>
            <person name="Vanacova S."/>
            <person name="Villalvazo M."/>
            <person name="Haas B.J."/>
            <person name="Pertea M."/>
            <person name="Feldblyum T.V."/>
            <person name="Utterback T.R."/>
            <person name="Shu C.L."/>
            <person name="Osoegawa K."/>
            <person name="de Jong P.J."/>
            <person name="Hrdy I."/>
            <person name="Horvathova L."/>
            <person name="Zubacova Z."/>
            <person name="Dolezal P."/>
            <person name="Malik S.B."/>
            <person name="Logsdon J.M. Jr."/>
            <person name="Henze K."/>
            <person name="Gupta A."/>
            <person name="Wang C.C."/>
            <person name="Dunne R.L."/>
            <person name="Upcroft J.A."/>
            <person name="Upcroft P."/>
            <person name="White O."/>
            <person name="Salzberg S.L."/>
            <person name="Tang P."/>
            <person name="Chiu C.-H."/>
            <person name="Lee Y.-S."/>
            <person name="Embley T.M."/>
            <person name="Coombs G.H."/>
            <person name="Mottram J.C."/>
            <person name="Tachezy J."/>
            <person name="Fraser-Liggett C.M."/>
            <person name="Johnson P.J."/>
        </authorList>
    </citation>
    <scope>NUCLEOTIDE SEQUENCE [LARGE SCALE GENOMIC DNA]</scope>
    <source>
        <strain evidence="3">G3</strain>
    </source>
</reference>
<evidence type="ECO:0000313" key="4">
    <source>
        <dbReference type="Proteomes" id="UP000001542"/>
    </source>
</evidence>